<evidence type="ECO:0000256" key="6">
    <source>
        <dbReference type="ARBA" id="ARBA00022692"/>
    </source>
</evidence>
<evidence type="ECO:0000259" key="11">
    <source>
        <dbReference type="Pfam" id="PF02687"/>
    </source>
</evidence>
<organism evidence="13">
    <name type="scientific">freshwater metagenome</name>
    <dbReference type="NCBI Taxonomy" id="449393"/>
    <lineage>
        <taxon>unclassified sequences</taxon>
        <taxon>metagenomes</taxon>
        <taxon>ecological metagenomes</taxon>
    </lineage>
</organism>
<reference evidence="13" key="1">
    <citation type="submission" date="2020-05" db="EMBL/GenBank/DDBJ databases">
        <authorList>
            <person name="Chiriac C."/>
            <person name="Salcher M."/>
            <person name="Ghai R."/>
            <person name="Kavagutti S V."/>
        </authorList>
    </citation>
    <scope>NUCLEOTIDE SEQUENCE</scope>
</reference>
<keyword evidence="5" id="KW-0132">Cell division</keyword>
<dbReference type="Gene3D" id="3.30.70.3040">
    <property type="match status" value="1"/>
</dbReference>
<evidence type="ECO:0000256" key="9">
    <source>
        <dbReference type="ARBA" id="ARBA00023306"/>
    </source>
</evidence>
<evidence type="ECO:0000256" key="3">
    <source>
        <dbReference type="ARBA" id="ARBA00021907"/>
    </source>
</evidence>
<dbReference type="GO" id="GO:0051301">
    <property type="term" value="P:cell division"/>
    <property type="evidence" value="ECO:0007669"/>
    <property type="project" value="UniProtKB-KW"/>
</dbReference>
<comment type="subcellular location">
    <subcellularLocation>
        <location evidence="1">Cell membrane</location>
        <topology evidence="1">Multi-pass membrane protein</topology>
    </subcellularLocation>
</comment>
<dbReference type="EMBL" id="CAEZYR010000051">
    <property type="protein sequence ID" value="CAB4746406.1"/>
    <property type="molecule type" value="Genomic_DNA"/>
</dbReference>
<accession>A0A6J6TGQ9</accession>
<feature type="transmembrane region" description="Helical" evidence="10">
    <location>
        <begin position="20"/>
        <end position="43"/>
    </location>
</feature>
<keyword evidence="7 10" id="KW-1133">Transmembrane helix</keyword>
<evidence type="ECO:0000256" key="10">
    <source>
        <dbReference type="SAM" id="Phobius"/>
    </source>
</evidence>
<dbReference type="PIRSF" id="PIRSF003097">
    <property type="entry name" value="FtsX"/>
    <property type="match status" value="1"/>
</dbReference>
<evidence type="ECO:0000313" key="13">
    <source>
        <dbReference type="EMBL" id="CAB4746406.1"/>
    </source>
</evidence>
<sequence>MALRVEYLIRETGTNLWRNVWLTVAAVLTVFVCLALFGVSILVGKGADSLTSQWKGGIEFIIFMKPAATPDEDTAIRKVLDESGSEVKSYKYLDQAAAYEEFKKLFADKQELIDSISQNVLPPSYRVVPVDNDADAIAQLGKQFEDKPGVYEVRYASETLRNLESLTNLVRIGLLAAALILLAVAVLLILNTTFTAMMSRRREIEVMKLVGATNWFIRIPYMLEGLVHGLVGAAGAAGVLVGVNKWLFPKVQRINLFEYFRVTSGEVWSTSLMLLAIGCLVGVIGSTFAVWRYLDV</sequence>
<evidence type="ECO:0000256" key="7">
    <source>
        <dbReference type="ARBA" id="ARBA00022989"/>
    </source>
</evidence>
<proteinExistence type="inferred from homology"/>
<evidence type="ECO:0000256" key="5">
    <source>
        <dbReference type="ARBA" id="ARBA00022618"/>
    </source>
</evidence>
<dbReference type="PANTHER" id="PTHR47755">
    <property type="entry name" value="CELL DIVISION PROTEIN FTSX"/>
    <property type="match status" value="1"/>
</dbReference>
<protein>
    <recommendedName>
        <fullName evidence="3">Cell division protein FtsX</fullName>
    </recommendedName>
</protein>
<feature type="domain" description="ABC3 transporter permease C-terminal" evidence="11">
    <location>
        <begin position="177"/>
        <end position="293"/>
    </location>
</feature>
<dbReference type="PANTHER" id="PTHR47755:SF1">
    <property type="entry name" value="CELL DIVISION PROTEIN FTSX"/>
    <property type="match status" value="1"/>
</dbReference>
<feature type="domain" description="FtsX extracellular" evidence="12">
    <location>
        <begin position="59"/>
        <end position="153"/>
    </location>
</feature>
<keyword evidence="6 10" id="KW-0812">Transmembrane</keyword>
<feature type="transmembrane region" description="Helical" evidence="10">
    <location>
        <begin position="169"/>
        <end position="190"/>
    </location>
</feature>
<dbReference type="AlphaFoldDB" id="A0A6J6TGQ9"/>
<dbReference type="Pfam" id="PF02687">
    <property type="entry name" value="FtsX"/>
    <property type="match status" value="1"/>
</dbReference>
<feature type="transmembrane region" description="Helical" evidence="10">
    <location>
        <begin position="267"/>
        <end position="291"/>
    </location>
</feature>
<evidence type="ECO:0000259" key="12">
    <source>
        <dbReference type="Pfam" id="PF18075"/>
    </source>
</evidence>
<dbReference type="InterPro" id="IPR040690">
    <property type="entry name" value="FtsX_ECD"/>
</dbReference>
<evidence type="ECO:0000256" key="2">
    <source>
        <dbReference type="ARBA" id="ARBA00007379"/>
    </source>
</evidence>
<keyword evidence="9" id="KW-0131">Cell cycle</keyword>
<keyword evidence="8 10" id="KW-0472">Membrane</keyword>
<name>A0A6J6TGQ9_9ZZZZ</name>
<dbReference type="InterPro" id="IPR004513">
    <property type="entry name" value="FtsX"/>
</dbReference>
<evidence type="ECO:0000256" key="8">
    <source>
        <dbReference type="ARBA" id="ARBA00023136"/>
    </source>
</evidence>
<evidence type="ECO:0000256" key="1">
    <source>
        <dbReference type="ARBA" id="ARBA00004651"/>
    </source>
</evidence>
<keyword evidence="4" id="KW-1003">Cell membrane</keyword>
<comment type="similarity">
    <text evidence="2">Belongs to the ABC-4 integral membrane protein family. FtsX subfamily.</text>
</comment>
<evidence type="ECO:0000256" key="4">
    <source>
        <dbReference type="ARBA" id="ARBA00022475"/>
    </source>
</evidence>
<dbReference type="GO" id="GO:0005886">
    <property type="term" value="C:plasma membrane"/>
    <property type="evidence" value="ECO:0007669"/>
    <property type="project" value="UniProtKB-SubCell"/>
</dbReference>
<feature type="transmembrane region" description="Helical" evidence="10">
    <location>
        <begin position="226"/>
        <end position="247"/>
    </location>
</feature>
<dbReference type="Pfam" id="PF18075">
    <property type="entry name" value="FtsX_ECD"/>
    <property type="match status" value="1"/>
</dbReference>
<gene>
    <name evidence="13" type="ORF">UFOPK2754_01539</name>
</gene>
<dbReference type="InterPro" id="IPR003838">
    <property type="entry name" value="ABC3_permease_C"/>
</dbReference>